<evidence type="ECO:0000313" key="1">
    <source>
        <dbReference type="Proteomes" id="UP000887565"/>
    </source>
</evidence>
<dbReference type="Proteomes" id="UP000887565">
    <property type="component" value="Unplaced"/>
</dbReference>
<sequence length="120" mass="13668">MLLVRLLDPADELTTLEERDDRLPAFRERLFRKRYRRSCRSSLSWDIVQIVAIGGSVIVCASTLSRKEDERFKEVINDEQSCDSAWVAICAGVWVPTVTTCGRCEANSKVSPAIWYRLTA</sequence>
<dbReference type="WBParaSite" id="nRc.2.0.1.t00658-RA">
    <property type="protein sequence ID" value="nRc.2.0.1.t00658-RA"/>
    <property type="gene ID" value="nRc.2.0.1.g00658"/>
</dbReference>
<organism evidence="1 2">
    <name type="scientific">Romanomermis culicivorax</name>
    <name type="common">Nematode worm</name>
    <dbReference type="NCBI Taxonomy" id="13658"/>
    <lineage>
        <taxon>Eukaryota</taxon>
        <taxon>Metazoa</taxon>
        <taxon>Ecdysozoa</taxon>
        <taxon>Nematoda</taxon>
        <taxon>Enoplea</taxon>
        <taxon>Dorylaimia</taxon>
        <taxon>Mermithida</taxon>
        <taxon>Mermithoidea</taxon>
        <taxon>Mermithidae</taxon>
        <taxon>Romanomermis</taxon>
    </lineage>
</organism>
<evidence type="ECO:0000313" key="2">
    <source>
        <dbReference type="WBParaSite" id="nRc.2.0.1.t00658-RA"/>
    </source>
</evidence>
<name>A0A915HGB7_ROMCU</name>
<accession>A0A915HGB7</accession>
<proteinExistence type="predicted"/>
<dbReference type="AlphaFoldDB" id="A0A915HGB7"/>
<protein>
    <submittedName>
        <fullName evidence="2">Uncharacterized protein</fullName>
    </submittedName>
</protein>
<reference evidence="2" key="1">
    <citation type="submission" date="2022-11" db="UniProtKB">
        <authorList>
            <consortium name="WormBaseParasite"/>
        </authorList>
    </citation>
    <scope>IDENTIFICATION</scope>
</reference>
<keyword evidence="1" id="KW-1185">Reference proteome</keyword>